<dbReference type="Gene3D" id="3.40.50.300">
    <property type="entry name" value="P-loop containing nucleotide triphosphate hydrolases"/>
    <property type="match status" value="1"/>
</dbReference>
<evidence type="ECO:0000256" key="1">
    <source>
        <dbReference type="ARBA" id="ARBA00022723"/>
    </source>
</evidence>
<evidence type="ECO:0000256" key="2">
    <source>
        <dbReference type="ARBA" id="ARBA00022741"/>
    </source>
</evidence>
<dbReference type="GO" id="GO:0008270">
    <property type="term" value="F:zinc ion binding"/>
    <property type="evidence" value="ECO:0007669"/>
    <property type="project" value="UniProtKB-KW"/>
</dbReference>
<dbReference type="GO" id="GO:0005524">
    <property type="term" value="F:ATP binding"/>
    <property type="evidence" value="ECO:0007669"/>
    <property type="project" value="UniProtKB-UniRule"/>
</dbReference>
<dbReference type="InterPro" id="IPR027417">
    <property type="entry name" value="P-loop_NTPase"/>
</dbReference>
<keyword evidence="6 13" id="KW-0862">Zinc</keyword>
<dbReference type="InterPro" id="IPR041166">
    <property type="entry name" value="Rubredoxin_2"/>
</dbReference>
<dbReference type="GO" id="GO:0003684">
    <property type="term" value="F:damaged DNA binding"/>
    <property type="evidence" value="ECO:0007669"/>
    <property type="project" value="InterPro"/>
</dbReference>
<comment type="domain">
    <text evidence="11">The middle region has homology to RecA with ATPase motifs including the RadA KNRFG motif, while the C-terminus is homologous to Lon protease.</text>
</comment>
<dbReference type="EMBL" id="LBVV01000028">
    <property type="protein sequence ID" value="KKQ93059.1"/>
    <property type="molecule type" value="Genomic_DNA"/>
</dbReference>
<keyword evidence="8 11" id="KW-0346">Stress response</keyword>
<dbReference type="GO" id="GO:0000725">
    <property type="term" value="P:recombinational repair"/>
    <property type="evidence" value="ECO:0007669"/>
    <property type="project" value="UniProtKB-UniRule"/>
</dbReference>
<evidence type="ECO:0000256" key="5">
    <source>
        <dbReference type="ARBA" id="ARBA00022801"/>
    </source>
</evidence>
<keyword evidence="7 11" id="KW-0067">ATP-binding</keyword>
<keyword evidence="9 11" id="KW-0238">DNA-binding</keyword>
<dbReference type="FunFam" id="3.40.50.300:FF:000050">
    <property type="entry name" value="DNA repair protein RadA"/>
    <property type="match status" value="1"/>
</dbReference>
<dbReference type="Pfam" id="PF13541">
    <property type="entry name" value="ChlI"/>
    <property type="match status" value="1"/>
</dbReference>
<evidence type="ECO:0000256" key="13">
    <source>
        <dbReference type="RuleBase" id="RU003555"/>
    </source>
</evidence>
<feature type="domain" description="RecA family profile 1" evidence="14">
    <location>
        <begin position="54"/>
        <end position="203"/>
    </location>
</feature>
<feature type="short sequence motif" description="RadA KNRFG motif" evidence="11">
    <location>
        <begin position="240"/>
        <end position="244"/>
    </location>
</feature>
<evidence type="ECO:0000256" key="3">
    <source>
        <dbReference type="ARBA" id="ARBA00022763"/>
    </source>
</evidence>
<dbReference type="Proteomes" id="UP000034207">
    <property type="component" value="Unassembled WGS sequence"/>
</dbReference>
<proteinExistence type="inferred from homology"/>
<dbReference type="PANTHER" id="PTHR32472:SF10">
    <property type="entry name" value="DNA REPAIR PROTEIN RADA-LIKE PROTEIN"/>
    <property type="match status" value="1"/>
</dbReference>
<dbReference type="SUPFAM" id="SSF52540">
    <property type="entry name" value="P-loop containing nucleoside triphosphate hydrolases"/>
    <property type="match status" value="1"/>
</dbReference>
<evidence type="ECO:0000256" key="10">
    <source>
        <dbReference type="ARBA" id="ARBA00023204"/>
    </source>
</evidence>
<evidence type="ECO:0000256" key="9">
    <source>
        <dbReference type="ARBA" id="ARBA00023125"/>
    </source>
</evidence>
<dbReference type="GO" id="GO:0016787">
    <property type="term" value="F:hydrolase activity"/>
    <property type="evidence" value="ECO:0007669"/>
    <property type="project" value="UniProtKB-KW"/>
</dbReference>
<dbReference type="PROSITE" id="PS50162">
    <property type="entry name" value="RECA_2"/>
    <property type="match status" value="1"/>
</dbReference>
<feature type="region of interest" description="Lon-protease-like" evidence="11">
    <location>
        <begin position="338"/>
        <end position="437"/>
    </location>
</feature>
<comment type="function">
    <text evidence="11">Plays a role in repairing double-strand DNA breaks, probably involving stabilizing or processing branched DNA or blocked replication forks.</text>
</comment>
<dbReference type="HAMAP" id="MF_01498">
    <property type="entry name" value="RadA_bact"/>
    <property type="match status" value="1"/>
</dbReference>
<keyword evidence="3 11" id="KW-0227">DNA damage</keyword>
<dbReference type="GO" id="GO:0005829">
    <property type="term" value="C:cytosol"/>
    <property type="evidence" value="ECO:0007669"/>
    <property type="project" value="TreeGrafter"/>
</dbReference>
<dbReference type="Pfam" id="PF13481">
    <property type="entry name" value="AAA_25"/>
    <property type="match status" value="1"/>
</dbReference>
<evidence type="ECO:0000256" key="11">
    <source>
        <dbReference type="HAMAP-Rule" id="MF_01498"/>
    </source>
</evidence>
<keyword evidence="10 11" id="KW-0234">DNA repair</keyword>
<feature type="binding site" evidence="11">
    <location>
        <begin position="83"/>
        <end position="90"/>
    </location>
    <ligand>
        <name>ATP</name>
        <dbReference type="ChEBI" id="CHEBI:30616"/>
    </ligand>
</feature>
<dbReference type="CDD" id="cd01121">
    <property type="entry name" value="RadA_SMS_N"/>
    <property type="match status" value="1"/>
</dbReference>
<dbReference type="Pfam" id="PF18073">
    <property type="entry name" value="Zn_ribbon_LapB"/>
    <property type="match status" value="1"/>
</dbReference>
<keyword evidence="5" id="KW-0378">Hydrolase</keyword>
<accession>A0A0G0P4J5</accession>
<evidence type="ECO:0000259" key="14">
    <source>
        <dbReference type="PROSITE" id="PS50162"/>
    </source>
</evidence>
<evidence type="ECO:0000256" key="6">
    <source>
        <dbReference type="ARBA" id="ARBA00022833"/>
    </source>
</evidence>
<keyword evidence="1 11" id="KW-0479">Metal-binding</keyword>
<dbReference type="PANTHER" id="PTHR32472">
    <property type="entry name" value="DNA REPAIR PROTEIN RADA"/>
    <property type="match status" value="1"/>
</dbReference>
<evidence type="ECO:0000256" key="4">
    <source>
        <dbReference type="ARBA" id="ARBA00022771"/>
    </source>
</evidence>
<name>A0A0G0P4J5_UNCC2</name>
<evidence type="ECO:0000256" key="12">
    <source>
        <dbReference type="NCBIfam" id="TIGR00416"/>
    </source>
</evidence>
<dbReference type="PATRIC" id="fig|1618345.3.peg.1137"/>
<dbReference type="PRINTS" id="PR01874">
    <property type="entry name" value="DNAREPAIRADA"/>
</dbReference>
<dbReference type="NCBIfam" id="TIGR00416">
    <property type="entry name" value="sms"/>
    <property type="match status" value="1"/>
</dbReference>
<comment type="similarity">
    <text evidence="11 13">Belongs to the RecA family. RadA subfamily.</text>
</comment>
<reference evidence="15 16" key="1">
    <citation type="journal article" date="2015" name="Nature">
        <title>rRNA introns, odd ribosomes, and small enigmatic genomes across a large radiation of phyla.</title>
        <authorList>
            <person name="Brown C.T."/>
            <person name="Hug L.A."/>
            <person name="Thomas B.C."/>
            <person name="Sharon I."/>
            <person name="Castelle C.J."/>
            <person name="Singh A."/>
            <person name="Wilkins M.J."/>
            <person name="Williams K.H."/>
            <person name="Banfield J.F."/>
        </authorList>
    </citation>
    <scope>NUCLEOTIDE SEQUENCE [LARGE SCALE GENOMIC DNA]</scope>
</reference>
<dbReference type="GO" id="GO:0140664">
    <property type="term" value="F:ATP-dependent DNA damage sensor activity"/>
    <property type="evidence" value="ECO:0007669"/>
    <property type="project" value="InterPro"/>
</dbReference>
<sequence>MCSNCGAPYARWQGKCNECDSWNTLEEQKEIISGKRGSGTVREPLLLKSLNRDNFLRIKTGSEETDRVLGGGIVPGSLILIGGDPGIGKSTLVLQTASNLSKSGKKILYVSGEESPSQIKIRSDRLKANEENIYVLGETEINDILKTTFDFKPDILIIDSIQTVYASELSSAPGNVSQISYITGKILEFCKKTNIACIIIGHVTKEGAIAGPRVLEHLVDVVLYLEGDRYGHFRVLRGVKNRFGSTNESGIFEMVELGLVEVKNPSLALLSERSFSAGSIVFPAMEGTRPMLVEIQALTSITPFGYPARKTSGFDANRLQLLSTVLTKRSAINLSNQDVYVNIIGGLNLKEPALDLPIILSIASSFKSTMVDKNTVALGEIGLSGEIRSVNNIDKRLKEAEKLGFKKAIIGGNPKITGIKLQIESPKTIAEALKIAF</sequence>
<protein>
    <recommendedName>
        <fullName evidence="11 12">DNA repair protein RadA</fullName>
    </recommendedName>
</protein>
<evidence type="ECO:0000313" key="15">
    <source>
        <dbReference type="EMBL" id="KKQ93059.1"/>
    </source>
</evidence>
<evidence type="ECO:0000313" key="16">
    <source>
        <dbReference type="Proteomes" id="UP000034207"/>
    </source>
</evidence>
<gene>
    <name evidence="11" type="primary">radA</name>
    <name evidence="15" type="ORF">UT18_C0028G0002</name>
</gene>
<dbReference type="InterPro" id="IPR020568">
    <property type="entry name" value="Ribosomal_Su5_D2-typ_SF"/>
</dbReference>
<keyword evidence="4 13" id="KW-0863">Zinc-finger</keyword>
<evidence type="ECO:0000256" key="7">
    <source>
        <dbReference type="ARBA" id="ARBA00022840"/>
    </source>
</evidence>
<dbReference type="SMART" id="SM00382">
    <property type="entry name" value="AAA"/>
    <property type="match status" value="1"/>
</dbReference>
<dbReference type="AlphaFoldDB" id="A0A0G0P4J5"/>
<organism evidence="15 16">
    <name type="scientific">candidate division CPR2 bacterium GW2011_GWC2_39_10</name>
    <dbReference type="NCBI Taxonomy" id="1618345"/>
    <lineage>
        <taxon>Bacteria</taxon>
        <taxon>Bacteria division CPR2</taxon>
    </lineage>
</organism>
<dbReference type="InterPro" id="IPR003593">
    <property type="entry name" value="AAA+_ATPase"/>
</dbReference>
<dbReference type="InterPro" id="IPR014721">
    <property type="entry name" value="Ribsml_uS5_D2-typ_fold_subgr"/>
</dbReference>
<comment type="function">
    <text evidence="13">DNA-dependent ATPase involved in processing of recombination intermediates, plays a role in repairing DNA breaks. Stimulates the branch migration of RecA-mediated strand transfer reactions, allowing the 3' invading strand to extend heteroduplex DNA faster. Binds ssDNA in the presence of ADP but not other nucleotides, has ATPase activity that is stimulated by ssDNA and various branched DNA structures, but inhibited by SSB. Does not have RecA's homology-searching function.</text>
</comment>
<dbReference type="Gene3D" id="3.30.230.10">
    <property type="match status" value="1"/>
</dbReference>
<dbReference type="InterPro" id="IPR004504">
    <property type="entry name" value="DNA_repair_RadA"/>
</dbReference>
<comment type="caution">
    <text evidence="15">The sequence shown here is derived from an EMBL/GenBank/DDBJ whole genome shotgun (WGS) entry which is preliminary data.</text>
</comment>
<dbReference type="SUPFAM" id="SSF54211">
    <property type="entry name" value="Ribosomal protein S5 domain 2-like"/>
    <property type="match status" value="1"/>
</dbReference>
<dbReference type="STRING" id="1618345.UT18_C0028G0002"/>
<dbReference type="InterPro" id="IPR020588">
    <property type="entry name" value="RecA_ATP-bd"/>
</dbReference>
<evidence type="ECO:0000256" key="8">
    <source>
        <dbReference type="ARBA" id="ARBA00023016"/>
    </source>
</evidence>
<keyword evidence="2 11" id="KW-0547">Nucleotide-binding</keyword>